<dbReference type="AlphaFoldDB" id="A0A6I6HKX8"/>
<accession>A0A6I6HKX8</accession>
<dbReference type="SUPFAM" id="SSF53850">
    <property type="entry name" value="Periplasmic binding protein-like II"/>
    <property type="match status" value="1"/>
</dbReference>
<dbReference type="EMBL" id="CP046622">
    <property type="protein sequence ID" value="QGW83539.1"/>
    <property type="molecule type" value="Genomic_DNA"/>
</dbReference>
<dbReference type="Gene3D" id="3.40.190.10">
    <property type="entry name" value="Periplasmic binding protein-like II"/>
    <property type="match status" value="2"/>
</dbReference>
<name>A0A6I6HKX8_VARPD</name>
<proteinExistence type="predicted"/>
<protein>
    <submittedName>
        <fullName evidence="1">PhnD/SsuA/transferrin family substrate-binding protein</fullName>
    </submittedName>
</protein>
<evidence type="ECO:0000313" key="2">
    <source>
        <dbReference type="Proteomes" id="UP000425817"/>
    </source>
</evidence>
<evidence type="ECO:0000313" key="1">
    <source>
        <dbReference type="EMBL" id="QGW83539.1"/>
    </source>
</evidence>
<dbReference type="OrthoDB" id="8773292at2"/>
<gene>
    <name evidence="1" type="ORF">GOQ09_18970</name>
</gene>
<dbReference type="RefSeq" id="WP_157614936.1">
    <property type="nucleotide sequence ID" value="NZ_CP046622.1"/>
</dbReference>
<reference evidence="1 2" key="1">
    <citation type="submission" date="2019-12" db="EMBL/GenBank/DDBJ databases">
        <title>Hybrid Genome Assemblies of two High G+C Isolates from Undergraduate Microbiology Courses.</title>
        <authorList>
            <person name="Ne Ville C.J."/>
            <person name="Enright D."/>
            <person name="Hernandez I."/>
            <person name="Dodsworth J."/>
            <person name="Orwin P.M."/>
        </authorList>
    </citation>
    <scope>NUCLEOTIDE SEQUENCE [LARGE SCALE GENOMIC DNA]</scope>
    <source>
        <strain evidence="1 2">CSUSB</strain>
    </source>
</reference>
<sequence>MYIPATLRPDNIDVCAASARRTRKPRSLLLAAPAAALLLAGVAPAHALVIGVTEGVSYQVTESQIAPRFEPIAEALSKALKQPVTIKVLISYNGAREALKEQQVDMAFIHPAHVALEAIKSGRYQALAWTGGFTAYKVSLLCKEPQPISDWKSVAGKGLVMPDPDSITSVITRAMLREQGVQAASLKLTNTRYQDAVPFYVKNGFAAYGATASSGVIKAWKDGGGNVCAESRAVPIKQWVASRKLDAATTAAAREALLGLAQSDAGKRALATSTYTGFVAPSAEVEAALLTWLGI</sequence>
<dbReference type="Proteomes" id="UP000425817">
    <property type="component" value="Chromosome"/>
</dbReference>
<dbReference type="Pfam" id="PF12974">
    <property type="entry name" value="Phosphonate-bd"/>
    <property type="match status" value="1"/>
</dbReference>
<organism evidence="1 2">
    <name type="scientific">Variovorax paradoxus</name>
    <dbReference type="NCBI Taxonomy" id="34073"/>
    <lineage>
        <taxon>Bacteria</taxon>
        <taxon>Pseudomonadati</taxon>
        <taxon>Pseudomonadota</taxon>
        <taxon>Betaproteobacteria</taxon>
        <taxon>Burkholderiales</taxon>
        <taxon>Comamonadaceae</taxon>
        <taxon>Variovorax</taxon>
    </lineage>
</organism>